<name>G2PT65_9FIRM</name>
<evidence type="ECO:0000313" key="12">
    <source>
        <dbReference type="Proteomes" id="UP000009257"/>
    </source>
</evidence>
<organism evidence="11 12">
    <name type="scientific">Caldicellulosiruptor acetigenus 6A</name>
    <dbReference type="NCBI Taxonomy" id="632516"/>
    <lineage>
        <taxon>Bacteria</taxon>
        <taxon>Bacillati</taxon>
        <taxon>Bacillota</taxon>
        <taxon>Bacillota incertae sedis</taxon>
        <taxon>Caldicellulosiruptorales</taxon>
        <taxon>Caldicellulosiruptoraceae</taxon>
        <taxon>Caldicellulosiruptor</taxon>
    </lineage>
</organism>
<dbReference type="GO" id="GO:0016787">
    <property type="term" value="F:hydrolase activity"/>
    <property type="evidence" value="ECO:0007669"/>
    <property type="project" value="UniProtKB-KW"/>
</dbReference>
<evidence type="ECO:0000256" key="4">
    <source>
        <dbReference type="ARBA" id="ARBA00022723"/>
    </source>
</evidence>
<dbReference type="PIRSF" id="PIRSF032582">
    <property type="entry name" value="Cas2"/>
    <property type="match status" value="1"/>
</dbReference>
<protein>
    <recommendedName>
        <fullName evidence="9">CRISPR-associated endoribonuclease Cas2</fullName>
        <ecNumber evidence="9">3.1.-.-</ecNumber>
    </recommendedName>
</protein>
<reference evidence="11 12" key="1">
    <citation type="submission" date="2011-08" db="EMBL/GenBank/DDBJ databases">
        <title>Complete sequence of Caldicellulosiruptor lactoaceticus 6A.</title>
        <authorList>
            <consortium name="US DOE Joint Genome Institute"/>
            <person name="Lucas S."/>
            <person name="Han J."/>
            <person name="Lapidus A."/>
            <person name="Cheng J.-F."/>
            <person name="Goodwin L."/>
            <person name="Pitluck S."/>
            <person name="Peters L."/>
            <person name="Davenport K."/>
            <person name="Detter J.C."/>
            <person name="Han C."/>
            <person name="Tapia R."/>
            <person name="Land M."/>
            <person name="Hauser L."/>
            <person name="Kyrpides N."/>
            <person name="Ivanova N."/>
            <person name="Ovchinnikova G."/>
            <person name="Pagani I."/>
            <person name="Blumer-Schuette S.E."/>
            <person name="Kelly R.M."/>
            <person name="Woyke T."/>
        </authorList>
    </citation>
    <scope>NUCLEOTIDE SEQUENCE [LARGE SCALE GENOMIC DNA]</scope>
    <source>
        <strain evidence="11 12">6A</strain>
    </source>
</reference>
<keyword evidence="3 9" id="KW-0540">Nuclease</keyword>
<evidence type="ECO:0000256" key="5">
    <source>
        <dbReference type="ARBA" id="ARBA00022759"/>
    </source>
</evidence>
<dbReference type="Pfam" id="PF09827">
    <property type="entry name" value="CRISPR_Cas2"/>
    <property type="match status" value="1"/>
</dbReference>
<accession>G2PT65</accession>
<dbReference type="EMBL" id="CP003001">
    <property type="protein sequence ID" value="AEM74224.1"/>
    <property type="molecule type" value="Genomic_DNA"/>
</dbReference>
<gene>
    <name evidence="9" type="primary">cas2</name>
    <name evidence="11" type="ORF">Calla_1622</name>
</gene>
<evidence type="ECO:0000256" key="6">
    <source>
        <dbReference type="ARBA" id="ARBA00022801"/>
    </source>
</evidence>
<proteinExistence type="inferred from homology"/>
<feature type="binding site" evidence="9">
    <location>
        <position position="13"/>
    </location>
    <ligand>
        <name>Mg(2+)</name>
        <dbReference type="ChEBI" id="CHEBI:18420"/>
        <note>catalytic</note>
    </ligand>
</feature>
<keyword evidence="4 9" id="KW-0479">Metal-binding</keyword>
<dbReference type="GO" id="GO:0051607">
    <property type="term" value="P:defense response to virus"/>
    <property type="evidence" value="ECO:0007669"/>
    <property type="project" value="UniProtKB-UniRule"/>
</dbReference>
<dbReference type="SUPFAM" id="SSF143430">
    <property type="entry name" value="TTP0101/SSO1404-like"/>
    <property type="match status" value="1"/>
</dbReference>
<dbReference type="RefSeq" id="WP_014042846.1">
    <property type="nucleotide sequence ID" value="NC_015949.1"/>
</dbReference>
<dbReference type="InterPro" id="IPR019199">
    <property type="entry name" value="Virulence_VapD/CRISPR_Cas2"/>
</dbReference>
<dbReference type="PANTHER" id="PTHR34405:SF3">
    <property type="entry name" value="CRISPR-ASSOCIATED ENDORIBONUCLEASE CAS2 3"/>
    <property type="match status" value="1"/>
</dbReference>
<dbReference type="AlphaFoldDB" id="G2PT65"/>
<keyword evidence="6 9" id="KW-0378">Hydrolase</keyword>
<keyword evidence="7 9" id="KW-0460">Magnesium</keyword>
<comment type="similarity">
    <text evidence="2 9 10">Belongs to the CRISPR-associated endoribonuclease Cas2 protein family.</text>
</comment>
<dbReference type="GO" id="GO:0004521">
    <property type="term" value="F:RNA endonuclease activity"/>
    <property type="evidence" value="ECO:0007669"/>
    <property type="project" value="UniProtKB-UniRule"/>
</dbReference>
<keyword evidence="8 9" id="KW-0051">Antiviral defense</keyword>
<dbReference type="GO" id="GO:0046872">
    <property type="term" value="F:metal ion binding"/>
    <property type="evidence" value="ECO:0007669"/>
    <property type="project" value="UniProtKB-UniRule"/>
</dbReference>
<dbReference type="Proteomes" id="UP000009257">
    <property type="component" value="Chromosome"/>
</dbReference>
<dbReference type="InterPro" id="IPR021127">
    <property type="entry name" value="CRISPR_associated_Cas2"/>
</dbReference>
<dbReference type="Gene3D" id="3.30.70.240">
    <property type="match status" value="1"/>
</dbReference>
<evidence type="ECO:0000256" key="2">
    <source>
        <dbReference type="ARBA" id="ARBA00009959"/>
    </source>
</evidence>
<evidence type="ECO:0000256" key="8">
    <source>
        <dbReference type="ARBA" id="ARBA00023118"/>
    </source>
</evidence>
<dbReference type="HOGENOM" id="CLU_161124_3_0_9"/>
<sequence>MKEKKLMYVVCYDIVDDRRRNKIANVLKSFGNRVQYSVFECFLTPTQFQRLKSRLLPLLERNDSIMCYKITPELQKDIERIGQMRYYYEEDDII</sequence>
<evidence type="ECO:0000256" key="1">
    <source>
        <dbReference type="ARBA" id="ARBA00001946"/>
    </source>
</evidence>
<evidence type="ECO:0000256" key="7">
    <source>
        <dbReference type="ARBA" id="ARBA00022842"/>
    </source>
</evidence>
<dbReference type="EC" id="3.1.-.-" evidence="9"/>
<evidence type="ECO:0000256" key="9">
    <source>
        <dbReference type="HAMAP-Rule" id="MF_01471"/>
    </source>
</evidence>
<dbReference type="PANTHER" id="PTHR34405">
    <property type="entry name" value="CRISPR-ASSOCIATED ENDORIBONUCLEASE CAS2"/>
    <property type="match status" value="1"/>
</dbReference>
<dbReference type="GO" id="GO:0043571">
    <property type="term" value="P:maintenance of CRISPR repeat elements"/>
    <property type="evidence" value="ECO:0007669"/>
    <property type="project" value="UniProtKB-UniRule"/>
</dbReference>
<evidence type="ECO:0000256" key="10">
    <source>
        <dbReference type="PIRNR" id="PIRNR032582"/>
    </source>
</evidence>
<dbReference type="CDD" id="cd09725">
    <property type="entry name" value="Cas2_I_II_III"/>
    <property type="match status" value="1"/>
</dbReference>
<dbReference type="NCBIfam" id="TIGR01573">
    <property type="entry name" value="cas2"/>
    <property type="match status" value="1"/>
</dbReference>
<comment type="cofactor">
    <cofactor evidence="1 9">
        <name>Mg(2+)</name>
        <dbReference type="ChEBI" id="CHEBI:18420"/>
    </cofactor>
</comment>
<dbReference type="HAMAP" id="MF_01471">
    <property type="entry name" value="Cas2"/>
    <property type="match status" value="1"/>
</dbReference>
<comment type="subunit">
    <text evidence="9">Homodimer, forms a heterotetramer with a Cas1 homodimer.</text>
</comment>
<evidence type="ECO:0000256" key="3">
    <source>
        <dbReference type="ARBA" id="ARBA00022722"/>
    </source>
</evidence>
<evidence type="ECO:0000313" key="11">
    <source>
        <dbReference type="EMBL" id="AEM74224.1"/>
    </source>
</evidence>
<comment type="function">
    <text evidence="9">CRISPR (clustered regularly interspaced short palindromic repeat), is an adaptive immune system that provides protection against mobile genetic elements (viruses, transposable elements and conjugative plasmids). CRISPR clusters contain sequences complementary to antecedent mobile elements and target invading nucleic acids. CRISPR clusters are transcribed and processed into CRISPR RNA (crRNA). Functions as a ssRNA-specific endoribonuclease. Involved in the integration of spacer DNA into the CRISPR cassette.</text>
</comment>
<keyword evidence="5 9" id="KW-0255">Endonuclease</keyword>
<dbReference type="KEGG" id="clc:Calla_1622"/>